<feature type="non-terminal residue" evidence="2">
    <location>
        <position position="134"/>
    </location>
</feature>
<keyword evidence="3" id="KW-1185">Reference proteome</keyword>
<name>A0A9P6A4R0_PLEER</name>
<dbReference type="Proteomes" id="UP000807025">
    <property type="component" value="Unassembled WGS sequence"/>
</dbReference>
<reference evidence="2" key="1">
    <citation type="submission" date="2020-11" db="EMBL/GenBank/DDBJ databases">
        <authorList>
            <consortium name="DOE Joint Genome Institute"/>
            <person name="Ahrendt S."/>
            <person name="Riley R."/>
            <person name="Andreopoulos W."/>
            <person name="Labutti K."/>
            <person name="Pangilinan J."/>
            <person name="Ruiz-Duenas F.J."/>
            <person name="Barrasa J.M."/>
            <person name="Sanchez-Garcia M."/>
            <person name="Camarero S."/>
            <person name="Miyauchi S."/>
            <person name="Serrano A."/>
            <person name="Linde D."/>
            <person name="Babiker R."/>
            <person name="Drula E."/>
            <person name="Ayuso-Fernandez I."/>
            <person name="Pacheco R."/>
            <person name="Padilla G."/>
            <person name="Ferreira P."/>
            <person name="Barriuso J."/>
            <person name="Kellner H."/>
            <person name="Castanera R."/>
            <person name="Alfaro M."/>
            <person name="Ramirez L."/>
            <person name="Pisabarro A.G."/>
            <person name="Kuo A."/>
            <person name="Tritt A."/>
            <person name="Lipzen A."/>
            <person name="He G."/>
            <person name="Yan M."/>
            <person name="Ng V."/>
            <person name="Cullen D."/>
            <person name="Martin F."/>
            <person name="Rosso M.-N."/>
            <person name="Henrissat B."/>
            <person name="Hibbett D."/>
            <person name="Martinez A.T."/>
            <person name="Grigoriev I.V."/>
        </authorList>
    </citation>
    <scope>NUCLEOTIDE SEQUENCE</scope>
    <source>
        <strain evidence="2">ATCC 90797</strain>
    </source>
</reference>
<evidence type="ECO:0000313" key="3">
    <source>
        <dbReference type="Proteomes" id="UP000807025"/>
    </source>
</evidence>
<evidence type="ECO:0000259" key="1">
    <source>
        <dbReference type="PROSITE" id="PS51192"/>
    </source>
</evidence>
<feature type="domain" description="Helicase ATP-binding" evidence="1">
    <location>
        <begin position="1"/>
        <end position="100"/>
    </location>
</feature>
<dbReference type="PROSITE" id="PS51192">
    <property type="entry name" value="HELICASE_ATP_BIND_1"/>
    <property type="match status" value="1"/>
</dbReference>
<organism evidence="2 3">
    <name type="scientific">Pleurotus eryngii</name>
    <name type="common">Boletus of the steppes</name>
    <dbReference type="NCBI Taxonomy" id="5323"/>
    <lineage>
        <taxon>Eukaryota</taxon>
        <taxon>Fungi</taxon>
        <taxon>Dikarya</taxon>
        <taxon>Basidiomycota</taxon>
        <taxon>Agaricomycotina</taxon>
        <taxon>Agaricomycetes</taxon>
        <taxon>Agaricomycetidae</taxon>
        <taxon>Agaricales</taxon>
        <taxon>Pleurotineae</taxon>
        <taxon>Pleurotaceae</taxon>
        <taxon>Pleurotus</taxon>
    </lineage>
</organism>
<dbReference type="AlphaFoldDB" id="A0A9P6A4R0"/>
<dbReference type="InterPro" id="IPR027417">
    <property type="entry name" value="P-loop_NTPase"/>
</dbReference>
<proteinExistence type="predicted"/>
<evidence type="ECO:0000313" key="2">
    <source>
        <dbReference type="EMBL" id="KAF9499992.1"/>
    </source>
</evidence>
<dbReference type="Gene3D" id="3.40.50.300">
    <property type="entry name" value="P-loop containing nucleotide triphosphate hydrolases"/>
    <property type="match status" value="1"/>
</dbReference>
<accession>A0A9P6A4R0</accession>
<dbReference type="EMBL" id="MU154529">
    <property type="protein sequence ID" value="KAF9499992.1"/>
    <property type="molecule type" value="Genomic_DNA"/>
</dbReference>
<sequence>EVKNHQFDILIINPEILMPSSEAVALLEDMKFALLILHIVFDEGHYISEWGKFRKDYTCLGGLHSMIQSAKNIPFYVASATLPKSIIKEMSMVLQLQKEHTKYIFSLNDCPEVSLLGQLLVYPANGYKDLEFLL</sequence>
<dbReference type="InterPro" id="IPR014001">
    <property type="entry name" value="Helicase_ATP-bd"/>
</dbReference>
<dbReference type="SUPFAM" id="SSF52540">
    <property type="entry name" value="P-loop containing nucleoside triphosphate hydrolases"/>
    <property type="match status" value="1"/>
</dbReference>
<feature type="non-terminal residue" evidence="2">
    <location>
        <position position="1"/>
    </location>
</feature>
<gene>
    <name evidence="2" type="ORF">BDN71DRAFT_1343873</name>
</gene>
<protein>
    <recommendedName>
        <fullName evidence="1">Helicase ATP-binding domain-containing protein</fullName>
    </recommendedName>
</protein>
<comment type="caution">
    <text evidence="2">The sequence shown here is derived from an EMBL/GenBank/DDBJ whole genome shotgun (WGS) entry which is preliminary data.</text>
</comment>
<dbReference type="OrthoDB" id="10261556at2759"/>